<reference evidence="2 3" key="1">
    <citation type="submission" date="2018-01" db="EMBL/GenBank/DDBJ databases">
        <title>Whole genome analyses suggest that Burkholderia sensu lato contains two further novel genera in the rhizoxinica-symbiotica group Mycetohabitans gen. nov., and Trinickia gen. nov.: implications for the evolution of diazotrophy and nodulation in the Burkholderiaceae.</title>
        <authorList>
            <person name="Estrada-de los Santos P."/>
            <person name="Palmer M."/>
            <person name="Chavez-Ramirez B."/>
            <person name="Beukes C."/>
            <person name="Steenkamp E.T."/>
            <person name="Hirsch A.M."/>
            <person name="Manyaka P."/>
            <person name="Maluk M."/>
            <person name="Lafos M."/>
            <person name="Crook M."/>
            <person name="Gross E."/>
            <person name="Simon M.F."/>
            <person name="Bueno dos Reis Junior F."/>
            <person name="Poole P.S."/>
            <person name="Venter S.N."/>
            <person name="James E.K."/>
        </authorList>
    </citation>
    <scope>NUCLEOTIDE SEQUENCE [LARGE SCALE GENOMIC DNA]</scope>
    <source>
        <strain evidence="2 3">GIMN1.004</strain>
    </source>
</reference>
<accession>A0A2N7VLR5</accession>
<keyword evidence="3" id="KW-1185">Reference proteome</keyword>
<dbReference type="RefSeq" id="WP_102646745.1">
    <property type="nucleotide sequence ID" value="NZ_PNYA01000016.1"/>
</dbReference>
<organism evidence="2 3">
    <name type="scientific">Trinickia dabaoshanensis</name>
    <dbReference type="NCBI Taxonomy" id="564714"/>
    <lineage>
        <taxon>Bacteria</taxon>
        <taxon>Pseudomonadati</taxon>
        <taxon>Pseudomonadota</taxon>
        <taxon>Betaproteobacteria</taxon>
        <taxon>Burkholderiales</taxon>
        <taxon>Burkholderiaceae</taxon>
        <taxon>Trinickia</taxon>
    </lineage>
</organism>
<dbReference type="OrthoDB" id="9097468at2"/>
<dbReference type="AlphaFoldDB" id="A0A2N7VLR5"/>
<keyword evidence="1" id="KW-0812">Transmembrane</keyword>
<evidence type="ECO:0000256" key="1">
    <source>
        <dbReference type="SAM" id="Phobius"/>
    </source>
</evidence>
<keyword evidence="1" id="KW-1133">Transmembrane helix</keyword>
<evidence type="ECO:0000313" key="2">
    <source>
        <dbReference type="EMBL" id="PMS18089.1"/>
    </source>
</evidence>
<proteinExistence type="predicted"/>
<evidence type="ECO:0000313" key="3">
    <source>
        <dbReference type="Proteomes" id="UP000235616"/>
    </source>
</evidence>
<keyword evidence="1" id="KW-0472">Membrane</keyword>
<comment type="caution">
    <text evidence="2">The sequence shown here is derived from an EMBL/GenBank/DDBJ whole genome shotgun (WGS) entry which is preliminary data.</text>
</comment>
<feature type="transmembrane region" description="Helical" evidence="1">
    <location>
        <begin position="12"/>
        <end position="38"/>
    </location>
</feature>
<dbReference type="Proteomes" id="UP000235616">
    <property type="component" value="Unassembled WGS sequence"/>
</dbReference>
<protein>
    <submittedName>
        <fullName evidence="2">Uncharacterized protein</fullName>
    </submittedName>
</protein>
<name>A0A2N7VLR5_9BURK</name>
<sequence length="211" mass="22578">MTANAERHVFFSIAAMVCRVLLVGAIVSMLFVGISMIARGAGGNQAKDIVPVSVATVLADIPGTQSENDGSSSAAGPGYEVPNAAGIQIPKPLVAVLTRDATSQRILNAWLDDIPARDRRDFVAGLTKVINAANEHTASWEWDNRQRYVAAAMSEYARMAIDRVTEIADAQKRAAEQLAGYRNAMGTLLGIAATLTLLLTVMAIERNTRPR</sequence>
<dbReference type="EMBL" id="PNYA01000016">
    <property type="protein sequence ID" value="PMS18089.1"/>
    <property type="molecule type" value="Genomic_DNA"/>
</dbReference>
<feature type="transmembrane region" description="Helical" evidence="1">
    <location>
        <begin position="183"/>
        <end position="204"/>
    </location>
</feature>
<gene>
    <name evidence="2" type="ORF">C0Z18_17785</name>
</gene>